<dbReference type="GO" id="GO:0016787">
    <property type="term" value="F:hydrolase activity"/>
    <property type="evidence" value="ECO:0007669"/>
    <property type="project" value="UniProtKB-KW"/>
</dbReference>
<keyword evidence="1" id="KW-0347">Helicase</keyword>
<dbReference type="SUPFAM" id="SSF52540">
    <property type="entry name" value="P-loop containing nucleoside triphosphate hydrolases"/>
    <property type="match status" value="1"/>
</dbReference>
<reference evidence="3 4" key="1">
    <citation type="submission" date="2023-01" db="EMBL/GenBank/DDBJ databases">
        <authorList>
            <person name="Whitehead M."/>
        </authorList>
    </citation>
    <scope>NUCLEOTIDE SEQUENCE [LARGE SCALE GENOMIC DNA]</scope>
</reference>
<dbReference type="Gene3D" id="3.40.50.300">
    <property type="entry name" value="P-loop containing nucleotide triphosphate hydrolases"/>
    <property type="match status" value="1"/>
</dbReference>
<protein>
    <recommendedName>
        <fullName evidence="1">ATP-dependent DNA helicase</fullName>
        <ecNumber evidence="1">5.6.2.3</ecNumber>
    </recommendedName>
</protein>
<dbReference type="EC" id="5.6.2.3" evidence="1"/>
<dbReference type="PANTHER" id="PTHR47642">
    <property type="entry name" value="ATP-DEPENDENT DNA HELICASE"/>
    <property type="match status" value="1"/>
</dbReference>
<evidence type="ECO:0000313" key="4">
    <source>
        <dbReference type="Proteomes" id="UP001160148"/>
    </source>
</evidence>
<dbReference type="InterPro" id="IPR027417">
    <property type="entry name" value="P-loop_NTPase"/>
</dbReference>
<dbReference type="InterPro" id="IPR051055">
    <property type="entry name" value="PIF1_helicase"/>
</dbReference>
<keyword evidence="1" id="KW-0227">DNA damage</keyword>
<keyword evidence="1" id="KW-0547">Nucleotide-binding</keyword>
<dbReference type="AlphaFoldDB" id="A0AAV0WBJ0"/>
<comment type="cofactor">
    <cofactor evidence="1">
        <name>Mg(2+)</name>
        <dbReference type="ChEBI" id="CHEBI:18420"/>
    </cofactor>
</comment>
<comment type="caution">
    <text evidence="3">The sequence shown here is derived from an EMBL/GenBank/DDBJ whole genome shotgun (WGS) entry which is preliminary data.</text>
</comment>
<evidence type="ECO:0000259" key="2">
    <source>
        <dbReference type="Pfam" id="PF05970"/>
    </source>
</evidence>
<keyword evidence="1" id="KW-0234">DNA repair</keyword>
<keyword evidence="1" id="KW-0233">DNA recombination</keyword>
<accession>A0AAV0WBJ0</accession>
<evidence type="ECO:0000256" key="1">
    <source>
        <dbReference type="RuleBase" id="RU363044"/>
    </source>
</evidence>
<keyword evidence="1" id="KW-0067">ATP-binding</keyword>
<dbReference type="EMBL" id="CARXXK010000002">
    <property type="protein sequence ID" value="CAI6353038.1"/>
    <property type="molecule type" value="Genomic_DNA"/>
</dbReference>
<dbReference type="Proteomes" id="UP001160148">
    <property type="component" value="Unassembled WGS sequence"/>
</dbReference>
<gene>
    <name evidence="3" type="ORF">MEUPH1_LOCUS9209</name>
</gene>
<dbReference type="GO" id="GO:0006281">
    <property type="term" value="P:DNA repair"/>
    <property type="evidence" value="ECO:0007669"/>
    <property type="project" value="UniProtKB-KW"/>
</dbReference>
<name>A0AAV0WBJ0_9HEMI</name>
<keyword evidence="4" id="KW-1185">Reference proteome</keyword>
<dbReference type="GO" id="GO:0006310">
    <property type="term" value="P:DNA recombination"/>
    <property type="evidence" value="ECO:0007669"/>
    <property type="project" value="UniProtKB-KW"/>
</dbReference>
<dbReference type="GO" id="GO:0043139">
    <property type="term" value="F:5'-3' DNA helicase activity"/>
    <property type="evidence" value="ECO:0007669"/>
    <property type="project" value="UniProtKB-EC"/>
</dbReference>
<dbReference type="InterPro" id="IPR010285">
    <property type="entry name" value="DNA_helicase_pif1-like_DEAD"/>
</dbReference>
<comment type="similarity">
    <text evidence="1">Belongs to the helicase family.</text>
</comment>
<keyword evidence="1" id="KW-0378">Hydrolase</keyword>
<proteinExistence type="inferred from homology"/>
<evidence type="ECO:0000313" key="3">
    <source>
        <dbReference type="EMBL" id="CAI6353038.1"/>
    </source>
</evidence>
<feature type="domain" description="DNA helicase Pif1-like DEAD-box helicase" evidence="2">
    <location>
        <begin position="2"/>
        <end position="156"/>
    </location>
</feature>
<comment type="catalytic activity">
    <reaction evidence="1">
        <text>ATP + H2O = ADP + phosphate + H(+)</text>
        <dbReference type="Rhea" id="RHEA:13065"/>
        <dbReference type="ChEBI" id="CHEBI:15377"/>
        <dbReference type="ChEBI" id="CHEBI:15378"/>
        <dbReference type="ChEBI" id="CHEBI:30616"/>
        <dbReference type="ChEBI" id="CHEBI:43474"/>
        <dbReference type="ChEBI" id="CHEBI:456216"/>
        <dbReference type="EC" id="5.6.2.3"/>
    </reaction>
</comment>
<organism evidence="3 4">
    <name type="scientific">Macrosiphum euphorbiae</name>
    <name type="common">potato aphid</name>
    <dbReference type="NCBI Taxonomy" id="13131"/>
    <lineage>
        <taxon>Eukaryota</taxon>
        <taxon>Metazoa</taxon>
        <taxon>Ecdysozoa</taxon>
        <taxon>Arthropoda</taxon>
        <taxon>Hexapoda</taxon>
        <taxon>Insecta</taxon>
        <taxon>Pterygota</taxon>
        <taxon>Neoptera</taxon>
        <taxon>Paraneoptera</taxon>
        <taxon>Hemiptera</taxon>
        <taxon>Sternorrhyncha</taxon>
        <taxon>Aphidomorpha</taxon>
        <taxon>Aphidoidea</taxon>
        <taxon>Aphididae</taxon>
        <taxon>Macrosiphini</taxon>
        <taxon>Macrosiphum</taxon>
    </lineage>
</organism>
<dbReference type="Pfam" id="PF05970">
    <property type="entry name" value="PIF1"/>
    <property type="match status" value="1"/>
</dbReference>
<dbReference type="GO" id="GO:0000723">
    <property type="term" value="P:telomere maintenance"/>
    <property type="evidence" value="ECO:0007669"/>
    <property type="project" value="InterPro"/>
</dbReference>
<dbReference type="GO" id="GO:0005524">
    <property type="term" value="F:ATP binding"/>
    <property type="evidence" value="ECO:0007669"/>
    <property type="project" value="UniProtKB-KW"/>
</dbReference>
<sequence length="201" mass="22874">MAPTGVASNNINGQTIHSAVRFNSTRGLLNELNGESERNFQETTRNIRVCVIDEMSMVGVRVLVNIDKRLRQAFPEKQESAFGGTILYLLGDFNQLPPVLDRSLLAPSNTSITSVYGRVLFEQFTKVFELTEIMRQTGDSQQQFRETLQRMALGSLEQFDYEVLKNRFAVINIGQTETFKNALRIFSKKTEVDILNETMLR</sequence>